<dbReference type="AlphaFoldDB" id="A0AAW5KMU6"/>
<dbReference type="Pfam" id="PF13240">
    <property type="entry name" value="Zn_Ribbon_1"/>
    <property type="match status" value="1"/>
</dbReference>
<gene>
    <name evidence="3" type="ORF">NE632_03490</name>
</gene>
<dbReference type="InterPro" id="IPR026870">
    <property type="entry name" value="Zinc_ribbon_dom"/>
</dbReference>
<evidence type="ECO:0000313" key="3">
    <source>
        <dbReference type="EMBL" id="MCQ5152361.1"/>
    </source>
</evidence>
<feature type="transmembrane region" description="Helical" evidence="1">
    <location>
        <begin position="73"/>
        <end position="97"/>
    </location>
</feature>
<keyword evidence="1" id="KW-0472">Membrane</keyword>
<evidence type="ECO:0000313" key="4">
    <source>
        <dbReference type="Proteomes" id="UP001206236"/>
    </source>
</evidence>
<proteinExistence type="predicted"/>
<evidence type="ECO:0000259" key="2">
    <source>
        <dbReference type="Pfam" id="PF13240"/>
    </source>
</evidence>
<protein>
    <submittedName>
        <fullName evidence="3">Zinc ribbon domain-containing protein</fullName>
    </submittedName>
</protein>
<dbReference type="EMBL" id="JANGCN010000005">
    <property type="protein sequence ID" value="MCQ5152361.1"/>
    <property type="molecule type" value="Genomic_DNA"/>
</dbReference>
<dbReference type="Proteomes" id="UP001206236">
    <property type="component" value="Unassembled WGS sequence"/>
</dbReference>
<reference evidence="3" key="1">
    <citation type="submission" date="2022-06" db="EMBL/GenBank/DDBJ databases">
        <title>Isolation of gut microbiota from human fecal samples.</title>
        <authorList>
            <person name="Pamer E.G."/>
            <person name="Barat B."/>
            <person name="Waligurski E."/>
            <person name="Medina S."/>
            <person name="Paddock L."/>
            <person name="Mostad J."/>
        </authorList>
    </citation>
    <scope>NUCLEOTIDE SEQUENCE</scope>
    <source>
        <strain evidence="3">DFI.5.57</strain>
    </source>
</reference>
<feature type="domain" description="Zinc-ribbon" evidence="2">
    <location>
        <begin position="4"/>
        <end position="25"/>
    </location>
</feature>
<sequence>MAKFCGQCGAQLNDNATFCTQCGATIAPQQPAQQTASPMANLQQAAKNIDMNAIKDAVSVENIKNLKNKPNKLTIAVLAVLLVLVILVVVILCMIFGGGSWKTPINNVMDVLNDGDGKAYEELMPPYYKDMADALDGIIDISDEDFDEEAEKQRDRLTKKYGDDAEISYEVVKKTEVDSDDIDSYNDMSDLASVLSAKKAKKYKLTKAYKVKIKYTIEGEDADKTDKTTVIVGKMDGTWVLLDEGDLPISTGF</sequence>
<name>A0AAW5KMU6_9FIRM</name>
<organism evidence="3 4">
    <name type="scientific">Ruminococcus bicirculans</name>
    <name type="common">ex Wegman et al. 2014</name>
    <dbReference type="NCBI Taxonomy" id="1160721"/>
    <lineage>
        <taxon>Bacteria</taxon>
        <taxon>Bacillati</taxon>
        <taxon>Bacillota</taxon>
        <taxon>Clostridia</taxon>
        <taxon>Eubacteriales</taxon>
        <taxon>Oscillospiraceae</taxon>
        <taxon>Ruminococcus</taxon>
    </lineage>
</organism>
<comment type="caution">
    <text evidence="3">The sequence shown here is derived from an EMBL/GenBank/DDBJ whole genome shotgun (WGS) entry which is preliminary data.</text>
</comment>
<accession>A0AAW5KMU6</accession>
<dbReference type="RefSeq" id="WP_256321645.1">
    <property type="nucleotide sequence ID" value="NZ_JANGCN010000005.1"/>
</dbReference>
<keyword evidence="1" id="KW-0812">Transmembrane</keyword>
<evidence type="ECO:0000256" key="1">
    <source>
        <dbReference type="SAM" id="Phobius"/>
    </source>
</evidence>
<keyword evidence="1" id="KW-1133">Transmembrane helix</keyword>